<evidence type="ECO:0000313" key="2">
    <source>
        <dbReference type="EMBL" id="QNL31697.1"/>
    </source>
</evidence>
<proteinExistence type="predicted"/>
<keyword evidence="1" id="KW-0175">Coiled coil</keyword>
<evidence type="ECO:0000256" key="1">
    <source>
        <dbReference type="SAM" id="Coils"/>
    </source>
</evidence>
<feature type="coiled-coil region" evidence="1">
    <location>
        <begin position="11"/>
        <end position="52"/>
    </location>
</feature>
<protein>
    <submittedName>
        <fullName evidence="2">Uncharacterized protein</fullName>
    </submittedName>
</protein>
<name>A0A7G9A4M4_9VIRU</name>
<dbReference type="EMBL" id="MT840189">
    <property type="protein sequence ID" value="QNL31697.1"/>
    <property type="molecule type" value="Genomic_DNA"/>
</dbReference>
<sequence length="58" mass="6832">MDDQILAKDIIKEYVLENQKLKAKIEKLLGDKQSLIEERNKLSEEVNRLNYSGLRELD</sequence>
<organism evidence="2">
    <name type="scientific">Bacteriophage sp</name>
    <dbReference type="NCBI Taxonomy" id="38018"/>
    <lineage>
        <taxon>Viruses</taxon>
    </lineage>
</organism>
<accession>A0A7G9A4M4</accession>
<reference evidence="2" key="1">
    <citation type="submission" date="2020-07" db="EMBL/GenBank/DDBJ databases">
        <title>Dissolved microcystin release linked to lysis of a Microcystis spp. bloom in Lake Erie (USA) attributed to a novel cyanophage.</title>
        <authorList>
            <person name="McKindles K.M."/>
            <person name="Manes M.A."/>
            <person name="DeMarco J.R."/>
            <person name="McClure A."/>
            <person name="McKay R.M."/>
            <person name="Davis T.W."/>
            <person name="Bullerjahn G.S."/>
        </authorList>
    </citation>
    <scope>NUCLEOTIDE SEQUENCE</scope>
</reference>